<dbReference type="InterPro" id="IPR036563">
    <property type="entry name" value="MoaE_sf"/>
</dbReference>
<comment type="pathway">
    <text evidence="1">Cofactor biosynthesis; molybdopterin biosynthesis.</text>
</comment>
<protein>
    <recommendedName>
        <fullName evidence="4">Molybdopterin synthase catalytic subunit</fullName>
        <ecNumber evidence="3">2.8.1.12</ecNumber>
    </recommendedName>
    <alternativeName>
        <fullName evidence="9">MPT synthase subunit 2</fullName>
    </alternativeName>
    <alternativeName>
        <fullName evidence="7">Molybdenum cofactor biosynthesis protein E</fullName>
    </alternativeName>
    <alternativeName>
        <fullName evidence="8">Molybdopterin-converting factor large subunit</fullName>
    </alternativeName>
    <alternativeName>
        <fullName evidence="10">Molybdopterin-converting factor subunit 2</fullName>
    </alternativeName>
</protein>
<evidence type="ECO:0000256" key="8">
    <source>
        <dbReference type="ARBA" id="ARBA00030407"/>
    </source>
</evidence>
<dbReference type="AlphaFoldDB" id="A0A259U477"/>
<dbReference type="CDD" id="cd00756">
    <property type="entry name" value="MoaE"/>
    <property type="match status" value="1"/>
</dbReference>
<organism evidence="12 13">
    <name type="scientific">Rubricoccus marinus</name>
    <dbReference type="NCBI Taxonomy" id="716817"/>
    <lineage>
        <taxon>Bacteria</taxon>
        <taxon>Pseudomonadati</taxon>
        <taxon>Rhodothermota</taxon>
        <taxon>Rhodothermia</taxon>
        <taxon>Rhodothermales</taxon>
        <taxon>Rubricoccaceae</taxon>
        <taxon>Rubricoccus</taxon>
    </lineage>
</organism>
<evidence type="ECO:0000256" key="6">
    <source>
        <dbReference type="ARBA" id="ARBA00026066"/>
    </source>
</evidence>
<comment type="caution">
    <text evidence="12">The sequence shown here is derived from an EMBL/GenBank/DDBJ whole genome shotgun (WGS) entry which is preliminary data.</text>
</comment>
<dbReference type="EC" id="2.8.1.12" evidence="3"/>
<comment type="catalytic activity">
    <reaction evidence="11">
        <text>2 [molybdopterin-synthase sulfur-carrier protein]-C-terminal-Gly-aminoethanethioate + cyclic pyranopterin phosphate + H2O = molybdopterin + 2 [molybdopterin-synthase sulfur-carrier protein]-C-terminal Gly-Gly + 2 H(+)</text>
        <dbReference type="Rhea" id="RHEA:26333"/>
        <dbReference type="Rhea" id="RHEA-COMP:12202"/>
        <dbReference type="Rhea" id="RHEA-COMP:19907"/>
        <dbReference type="ChEBI" id="CHEBI:15377"/>
        <dbReference type="ChEBI" id="CHEBI:15378"/>
        <dbReference type="ChEBI" id="CHEBI:58698"/>
        <dbReference type="ChEBI" id="CHEBI:59648"/>
        <dbReference type="ChEBI" id="CHEBI:90778"/>
        <dbReference type="ChEBI" id="CHEBI:232372"/>
        <dbReference type="EC" id="2.8.1.12"/>
    </reaction>
</comment>
<dbReference type="Pfam" id="PF02391">
    <property type="entry name" value="MoaE"/>
    <property type="match status" value="1"/>
</dbReference>
<evidence type="ECO:0000256" key="2">
    <source>
        <dbReference type="ARBA" id="ARBA00005426"/>
    </source>
</evidence>
<keyword evidence="13" id="KW-1185">Reference proteome</keyword>
<dbReference type="PANTHER" id="PTHR23404">
    <property type="entry name" value="MOLYBDOPTERIN SYNTHASE RELATED"/>
    <property type="match status" value="1"/>
</dbReference>
<accession>A0A259U477</accession>
<dbReference type="Gene3D" id="3.90.1170.40">
    <property type="entry name" value="Molybdopterin biosynthesis MoaE subunit"/>
    <property type="match status" value="1"/>
</dbReference>
<name>A0A259U477_9BACT</name>
<dbReference type="GO" id="GO:0030366">
    <property type="term" value="F:molybdopterin synthase activity"/>
    <property type="evidence" value="ECO:0007669"/>
    <property type="project" value="UniProtKB-EC"/>
</dbReference>
<sequence>MPVQRALDFLVPAGGAPEAGTVGGTCLFLGTTRRWTGNVETPLLSYQAYTEMAARELDRLALRAMDQWALARVVVLHRLGDVPSPEASVLCAASAAHRDAAFAACRWLIDTLKEDVPIWKQESDASGSTAWVNPLET</sequence>
<dbReference type="InParanoid" id="A0A259U477"/>
<evidence type="ECO:0000256" key="11">
    <source>
        <dbReference type="ARBA" id="ARBA00049878"/>
    </source>
</evidence>
<dbReference type="SUPFAM" id="SSF54690">
    <property type="entry name" value="Molybdopterin synthase subunit MoaE"/>
    <property type="match status" value="1"/>
</dbReference>
<dbReference type="GO" id="GO:0006777">
    <property type="term" value="P:Mo-molybdopterin cofactor biosynthetic process"/>
    <property type="evidence" value="ECO:0007669"/>
    <property type="project" value="UniProtKB-KW"/>
</dbReference>
<evidence type="ECO:0000256" key="5">
    <source>
        <dbReference type="ARBA" id="ARBA00023150"/>
    </source>
</evidence>
<dbReference type="Proteomes" id="UP000216446">
    <property type="component" value="Unassembled WGS sequence"/>
</dbReference>
<comment type="similarity">
    <text evidence="2">Belongs to the MoaE family.</text>
</comment>
<evidence type="ECO:0000256" key="4">
    <source>
        <dbReference type="ARBA" id="ARBA00013858"/>
    </source>
</evidence>
<evidence type="ECO:0000256" key="3">
    <source>
        <dbReference type="ARBA" id="ARBA00011950"/>
    </source>
</evidence>
<dbReference type="InterPro" id="IPR003448">
    <property type="entry name" value="Mopterin_biosynth_MoaE"/>
</dbReference>
<gene>
    <name evidence="12" type="ORF">BSZ36_07175</name>
</gene>
<evidence type="ECO:0000313" key="13">
    <source>
        <dbReference type="Proteomes" id="UP000216446"/>
    </source>
</evidence>
<evidence type="ECO:0000256" key="7">
    <source>
        <dbReference type="ARBA" id="ARBA00029745"/>
    </source>
</evidence>
<proteinExistence type="inferred from homology"/>
<evidence type="ECO:0000256" key="1">
    <source>
        <dbReference type="ARBA" id="ARBA00005046"/>
    </source>
</evidence>
<keyword evidence="5" id="KW-0501">Molybdenum cofactor biosynthesis</keyword>
<evidence type="ECO:0000313" key="12">
    <source>
        <dbReference type="EMBL" id="OZC04634.1"/>
    </source>
</evidence>
<reference evidence="12 13" key="1">
    <citation type="submission" date="2016-11" db="EMBL/GenBank/DDBJ databases">
        <title>Study of marine rhodopsin-containing bacteria.</title>
        <authorList>
            <person name="Yoshizawa S."/>
            <person name="Kumagai Y."/>
            <person name="Kogure K."/>
        </authorList>
    </citation>
    <scope>NUCLEOTIDE SEQUENCE [LARGE SCALE GENOMIC DNA]</scope>
    <source>
        <strain evidence="12 13">SG-29</strain>
    </source>
</reference>
<dbReference type="FunCoup" id="A0A259U477">
    <property type="interactions" value="480"/>
</dbReference>
<evidence type="ECO:0000256" key="10">
    <source>
        <dbReference type="ARBA" id="ARBA00032474"/>
    </source>
</evidence>
<comment type="subunit">
    <text evidence="6">Heterotetramer of 2 MoaD subunits and 2 MoaE subunits. Also stable as homodimer. The enzyme changes between these two forms during catalysis.</text>
</comment>
<evidence type="ECO:0000256" key="9">
    <source>
        <dbReference type="ARBA" id="ARBA00030781"/>
    </source>
</evidence>
<dbReference type="EMBL" id="MQWB01000001">
    <property type="protein sequence ID" value="OZC04634.1"/>
    <property type="molecule type" value="Genomic_DNA"/>
</dbReference>